<reference evidence="2" key="1">
    <citation type="submission" date="2016-01" db="EMBL/GenBank/DDBJ databases">
        <authorList>
            <person name="Regsiter A."/>
            <person name="william w."/>
        </authorList>
    </citation>
    <scope>NUCLEOTIDE SEQUENCE [LARGE SCALE GENOMIC DNA]</scope>
    <source>
        <strain evidence="2">CFBP 6623</strain>
    </source>
</reference>
<accession>A0A1S7Q5C4</accession>
<evidence type="ECO:0000313" key="2">
    <source>
        <dbReference type="Proteomes" id="UP000191988"/>
    </source>
</evidence>
<name>A0A1S7Q5C4_9HYPH</name>
<gene>
    <name evidence="1" type="ORF">AGR3A_Cc410023</name>
</gene>
<dbReference type="EMBL" id="FBWK01000036">
    <property type="protein sequence ID" value="CUX31538.1"/>
    <property type="molecule type" value="Genomic_DNA"/>
</dbReference>
<keyword evidence="2" id="KW-1185">Reference proteome</keyword>
<proteinExistence type="predicted"/>
<dbReference type="Proteomes" id="UP000191988">
    <property type="component" value="Unassembled WGS sequence"/>
</dbReference>
<sequence>MNNSTFFFSFGQFFGLAGTLLVAG</sequence>
<protein>
    <submittedName>
        <fullName evidence="1">Uncharacterized protein</fullName>
    </submittedName>
</protein>
<organism evidence="1 2">
    <name type="scientific">Agrobacterium tomkonis CFBP 6623</name>
    <dbReference type="NCBI Taxonomy" id="1183432"/>
    <lineage>
        <taxon>Bacteria</taxon>
        <taxon>Pseudomonadati</taxon>
        <taxon>Pseudomonadota</taxon>
        <taxon>Alphaproteobacteria</taxon>
        <taxon>Hyphomicrobiales</taxon>
        <taxon>Rhizobiaceae</taxon>
        <taxon>Rhizobium/Agrobacterium group</taxon>
        <taxon>Agrobacterium</taxon>
        <taxon>Agrobacterium tumefaciens complex</taxon>
    </lineage>
</organism>
<evidence type="ECO:0000313" key="1">
    <source>
        <dbReference type="EMBL" id="CUX31538.1"/>
    </source>
</evidence>
<dbReference type="AlphaFoldDB" id="A0A1S7Q5C4"/>